<accession>A0A061EDU9</accession>
<dbReference type="InParanoid" id="A0A061EDU9"/>
<evidence type="ECO:0000313" key="1">
    <source>
        <dbReference type="EMBL" id="EOY03096.1"/>
    </source>
</evidence>
<name>A0A061EDU9_THECC</name>
<keyword evidence="2" id="KW-1185">Reference proteome</keyword>
<reference evidence="1 2" key="1">
    <citation type="journal article" date="2013" name="Genome Biol.">
        <title>The genome sequence of the most widely cultivated cacao type and its use to identify candidate genes regulating pod color.</title>
        <authorList>
            <person name="Motamayor J.C."/>
            <person name="Mockaitis K."/>
            <person name="Schmutz J."/>
            <person name="Haiminen N."/>
            <person name="Iii D.L."/>
            <person name="Cornejo O."/>
            <person name="Findley S.D."/>
            <person name="Zheng P."/>
            <person name="Utro F."/>
            <person name="Royaert S."/>
            <person name="Saski C."/>
            <person name="Jenkins J."/>
            <person name="Podicheti R."/>
            <person name="Zhao M."/>
            <person name="Scheffler B.E."/>
            <person name="Stack J.C."/>
            <person name="Feltus F.A."/>
            <person name="Mustiga G.M."/>
            <person name="Amores F."/>
            <person name="Phillips W."/>
            <person name="Marelli J.P."/>
            <person name="May G.D."/>
            <person name="Shapiro H."/>
            <person name="Ma J."/>
            <person name="Bustamante C.D."/>
            <person name="Schnell R.J."/>
            <person name="Main D."/>
            <person name="Gilbert D."/>
            <person name="Parida L."/>
            <person name="Kuhn D.N."/>
        </authorList>
    </citation>
    <scope>NUCLEOTIDE SEQUENCE [LARGE SCALE GENOMIC DNA]</scope>
    <source>
        <strain evidence="2">cv. Matina 1-6</strain>
    </source>
</reference>
<gene>
    <name evidence="1" type="ORF">TCM_017547</name>
</gene>
<organism evidence="1 2">
    <name type="scientific">Theobroma cacao</name>
    <name type="common">Cacao</name>
    <name type="synonym">Cocoa</name>
    <dbReference type="NCBI Taxonomy" id="3641"/>
    <lineage>
        <taxon>Eukaryota</taxon>
        <taxon>Viridiplantae</taxon>
        <taxon>Streptophyta</taxon>
        <taxon>Embryophyta</taxon>
        <taxon>Tracheophyta</taxon>
        <taxon>Spermatophyta</taxon>
        <taxon>Magnoliopsida</taxon>
        <taxon>eudicotyledons</taxon>
        <taxon>Gunneridae</taxon>
        <taxon>Pentapetalae</taxon>
        <taxon>rosids</taxon>
        <taxon>malvids</taxon>
        <taxon>Malvales</taxon>
        <taxon>Malvaceae</taxon>
        <taxon>Byttnerioideae</taxon>
        <taxon>Theobroma</taxon>
    </lineage>
</organism>
<dbReference type="Proteomes" id="UP000026915">
    <property type="component" value="Chromosome 4"/>
</dbReference>
<sequence>MKASLSLAGLPARLVLVYHDSSDLGYDTNLPLANPWVGLGEESKNANVRHNDNVNLEREGGESVLT</sequence>
<dbReference type="EMBL" id="CM001882">
    <property type="protein sequence ID" value="EOY03096.1"/>
    <property type="molecule type" value="Genomic_DNA"/>
</dbReference>
<dbReference type="AlphaFoldDB" id="A0A061EDU9"/>
<dbReference type="Gramene" id="EOY03096">
    <property type="protein sequence ID" value="EOY03096"/>
    <property type="gene ID" value="TCM_017547"/>
</dbReference>
<evidence type="ECO:0000313" key="2">
    <source>
        <dbReference type="Proteomes" id="UP000026915"/>
    </source>
</evidence>
<dbReference type="HOGENOM" id="CLU_2836382_0_0_1"/>
<proteinExistence type="predicted"/>
<protein>
    <submittedName>
        <fullName evidence="1">Uncharacterized protein</fullName>
    </submittedName>
</protein>